<dbReference type="AlphaFoldDB" id="A0A2S5TD47"/>
<sequence>MYPLCRRAPARYRWPSAVAAVLLVSAVLPSWAEADDAALALGEVERLAVSGQPILVGLEAQARAARETAVAARQLPDPQLVTGIQDVPVNTSDAWSLRRDSDTQIQAGLMQEFPRAEKRRLRGELSEREAGRLQAEHHLAWRTVRRDAALAWLQVWKYDQTLRLTRDSLREAETQMQAVEIALRTGSATQAEFLTARQEVDRMKDAAAAAEQSMAHARNGLSRWIGDEAFRPVAADLPELPALPSLDVVLERVRQHPHLAGAAAQVALTQTSADLASAAYKPDWRVEVGYGYRPEFSEMAMLQVGIDLPVFTRNRQDRAVAAAHAQQEAATAAVDDAARQLLSEARLNHQDWQRLIARLKAYDEGLLPQSSSRITASLAGWRSGRGLLRDVIDARRGALELQMARLDLQSDLAMHTIQLSYLGAFEDASGAGDPNHE</sequence>
<dbReference type="Proteomes" id="UP000238220">
    <property type="component" value="Unassembled WGS sequence"/>
</dbReference>
<dbReference type="SUPFAM" id="SSF56954">
    <property type="entry name" value="Outer membrane efflux proteins (OEP)"/>
    <property type="match status" value="1"/>
</dbReference>
<dbReference type="PANTHER" id="PTHR30203:SF24">
    <property type="entry name" value="BLR4935 PROTEIN"/>
    <property type="match status" value="1"/>
</dbReference>
<evidence type="ECO:0000256" key="2">
    <source>
        <dbReference type="SAM" id="SignalP"/>
    </source>
</evidence>
<comment type="caution">
    <text evidence="3">The sequence shown here is derived from an EMBL/GenBank/DDBJ whole genome shotgun (WGS) entry which is preliminary data.</text>
</comment>
<keyword evidence="4" id="KW-1185">Reference proteome</keyword>
<feature type="chain" id="PRO_5015640978" description="TolC family protein" evidence="2">
    <location>
        <begin position="35"/>
        <end position="437"/>
    </location>
</feature>
<protein>
    <recommendedName>
        <fullName evidence="5">TolC family protein</fullName>
    </recommendedName>
</protein>
<reference evidence="3 4" key="1">
    <citation type="submission" date="2018-02" db="EMBL/GenBank/DDBJ databases">
        <title>Genome sequencing of Solimonas sp. HR-BB.</title>
        <authorList>
            <person name="Lee Y."/>
            <person name="Jeon C.O."/>
        </authorList>
    </citation>
    <scope>NUCLEOTIDE SEQUENCE [LARGE SCALE GENOMIC DNA]</scope>
    <source>
        <strain evidence="3 4">HR-BB</strain>
    </source>
</reference>
<dbReference type="OrthoDB" id="5607838at2"/>
<feature type="signal peptide" evidence="2">
    <location>
        <begin position="1"/>
        <end position="34"/>
    </location>
</feature>
<dbReference type="Gene3D" id="1.20.1600.10">
    <property type="entry name" value="Outer membrane efflux proteins (OEP)"/>
    <property type="match status" value="1"/>
</dbReference>
<accession>A0A2S5TD47</accession>
<dbReference type="GO" id="GO:0015562">
    <property type="term" value="F:efflux transmembrane transporter activity"/>
    <property type="evidence" value="ECO:0007669"/>
    <property type="project" value="InterPro"/>
</dbReference>
<evidence type="ECO:0000313" key="4">
    <source>
        <dbReference type="Proteomes" id="UP000238220"/>
    </source>
</evidence>
<comment type="similarity">
    <text evidence="1">Belongs to the outer membrane factor (OMF) (TC 1.B.17) family.</text>
</comment>
<dbReference type="Pfam" id="PF02321">
    <property type="entry name" value="OEP"/>
    <property type="match status" value="2"/>
</dbReference>
<evidence type="ECO:0000256" key="1">
    <source>
        <dbReference type="ARBA" id="ARBA00007613"/>
    </source>
</evidence>
<proteinExistence type="inferred from homology"/>
<dbReference type="EMBL" id="PSNW01000010">
    <property type="protein sequence ID" value="PPE72758.1"/>
    <property type="molecule type" value="Genomic_DNA"/>
</dbReference>
<dbReference type="PANTHER" id="PTHR30203">
    <property type="entry name" value="OUTER MEMBRANE CATION EFFLUX PROTEIN"/>
    <property type="match status" value="1"/>
</dbReference>
<dbReference type="InterPro" id="IPR003423">
    <property type="entry name" value="OMP_efflux"/>
</dbReference>
<evidence type="ECO:0000313" key="3">
    <source>
        <dbReference type="EMBL" id="PPE72758.1"/>
    </source>
</evidence>
<evidence type="ECO:0008006" key="5">
    <source>
        <dbReference type="Google" id="ProtNLM"/>
    </source>
</evidence>
<keyword evidence="2" id="KW-0732">Signal</keyword>
<organism evidence="3 4">
    <name type="scientific">Solimonas fluminis</name>
    <dbReference type="NCBI Taxonomy" id="2086571"/>
    <lineage>
        <taxon>Bacteria</taxon>
        <taxon>Pseudomonadati</taxon>
        <taxon>Pseudomonadota</taxon>
        <taxon>Gammaproteobacteria</taxon>
        <taxon>Nevskiales</taxon>
        <taxon>Nevskiaceae</taxon>
        <taxon>Solimonas</taxon>
    </lineage>
</organism>
<name>A0A2S5TD47_9GAMM</name>
<dbReference type="InterPro" id="IPR010131">
    <property type="entry name" value="MdtP/NodT-like"/>
</dbReference>
<gene>
    <name evidence="3" type="ORF">C3942_17065</name>
</gene>